<dbReference type="HOGENOM" id="CLU_050446_3_1_1"/>
<reference evidence="2" key="2">
    <citation type="submission" date="2020-05" db="UniProtKB">
        <authorList>
            <consortium name="EnsemblMetazoa"/>
        </authorList>
    </citation>
    <scope>IDENTIFICATION</scope>
    <source>
        <strain evidence="2">wikel</strain>
    </source>
</reference>
<protein>
    <recommendedName>
        <fullName evidence="1">YqaJ viral recombinase domain-containing protein</fullName>
    </recommendedName>
</protein>
<sequence length="174" mass="20167">MEYGRSHEKTAVEAYKKSHSNIRVKECGLYISLDMPLLCATPDRLLNEDGVLGVKCPCSALGYPTLEETSKHHNIGIKVCKKKGSLCLRPTHRYYYQIQGQLHATKRDYCDFFVWSPKDTFLQRITRDGSFWQRCVEQLRPFYFGNLLPEILDSRVARNMPLTSEPVTNEIEEF</sequence>
<dbReference type="Pfam" id="PF09588">
    <property type="entry name" value="YqaJ"/>
    <property type="match status" value="1"/>
</dbReference>
<gene>
    <name evidence="2" type="primary">8042654</name>
</gene>
<reference evidence="3" key="1">
    <citation type="submission" date="2008-03" db="EMBL/GenBank/DDBJ databases">
        <title>Annotation of Ixodes scapularis.</title>
        <authorList>
            <consortium name="Ixodes scapularis Genome Project Consortium"/>
            <person name="Caler E."/>
            <person name="Hannick L.I."/>
            <person name="Bidwell S."/>
            <person name="Joardar V."/>
            <person name="Thiagarajan M."/>
            <person name="Amedeo P."/>
            <person name="Galinsky K.J."/>
            <person name="Schobel S."/>
            <person name="Inman J."/>
            <person name="Hostetler J."/>
            <person name="Miller J."/>
            <person name="Hammond M."/>
            <person name="Megy K."/>
            <person name="Lawson D."/>
            <person name="Kodira C."/>
            <person name="Sutton G."/>
            <person name="Meyer J."/>
            <person name="Hill C.A."/>
            <person name="Birren B."/>
            <person name="Nene V."/>
            <person name="Collins F."/>
            <person name="Alarcon-Chaidez F."/>
            <person name="Wikel S."/>
            <person name="Strausberg R."/>
        </authorList>
    </citation>
    <scope>NUCLEOTIDE SEQUENCE [LARGE SCALE GENOMIC DNA]</scope>
    <source>
        <strain evidence="3">Wikel</strain>
    </source>
</reference>
<feature type="domain" description="YqaJ viral recombinase" evidence="1">
    <location>
        <begin position="1"/>
        <end position="107"/>
    </location>
</feature>
<dbReference type="Gene3D" id="3.90.320.10">
    <property type="match status" value="1"/>
</dbReference>
<evidence type="ECO:0000259" key="1">
    <source>
        <dbReference type="Pfam" id="PF09588"/>
    </source>
</evidence>
<dbReference type="InterPro" id="IPR019080">
    <property type="entry name" value="YqaJ_viral_recombinase"/>
</dbReference>
<dbReference type="EnsemblMetazoa" id="ISCW014592-RA">
    <property type="protein sequence ID" value="ISCW014592-PA"/>
    <property type="gene ID" value="ISCW014592"/>
</dbReference>
<organism evidence="2 3">
    <name type="scientific">Ixodes scapularis</name>
    <name type="common">Black-legged tick</name>
    <name type="synonym">Deer tick</name>
    <dbReference type="NCBI Taxonomy" id="6945"/>
    <lineage>
        <taxon>Eukaryota</taxon>
        <taxon>Metazoa</taxon>
        <taxon>Ecdysozoa</taxon>
        <taxon>Arthropoda</taxon>
        <taxon>Chelicerata</taxon>
        <taxon>Arachnida</taxon>
        <taxon>Acari</taxon>
        <taxon>Parasitiformes</taxon>
        <taxon>Ixodida</taxon>
        <taxon>Ixodoidea</taxon>
        <taxon>Ixodidae</taxon>
        <taxon>Ixodinae</taxon>
        <taxon>Ixodes</taxon>
    </lineage>
</organism>
<dbReference type="Proteomes" id="UP000001555">
    <property type="component" value="Unassembled WGS sequence"/>
</dbReference>
<keyword evidence="3" id="KW-1185">Reference proteome</keyword>
<proteinExistence type="predicted"/>
<dbReference type="EMBL" id="ABJB010775470">
    <property type="status" value="NOT_ANNOTATED_CDS"/>
    <property type="molecule type" value="Genomic_DNA"/>
</dbReference>
<accession>A0A1S4LIJ7</accession>
<dbReference type="PANTHER" id="PTHR46609">
    <property type="entry name" value="EXONUCLEASE, PHAGE-TYPE/RECB, C-TERMINAL DOMAIN-CONTAINING PROTEIN"/>
    <property type="match status" value="1"/>
</dbReference>
<dbReference type="PANTHER" id="PTHR46609:SF8">
    <property type="entry name" value="YQAJ VIRAL RECOMBINASE DOMAIN-CONTAINING PROTEIN"/>
    <property type="match status" value="1"/>
</dbReference>
<dbReference type="InterPro" id="IPR011335">
    <property type="entry name" value="Restrct_endonuc-II-like"/>
</dbReference>
<name>A0A1S4LIJ7_IXOSC</name>
<dbReference type="PaxDb" id="6945-B7QKL3"/>
<dbReference type="STRING" id="6945.B7QKL3"/>
<dbReference type="VEuPathDB" id="VectorBase:ISCP_022489"/>
<evidence type="ECO:0000313" key="2">
    <source>
        <dbReference type="EnsemblMetazoa" id="ISCW014592-PA"/>
    </source>
</evidence>
<dbReference type="OrthoDB" id="6431760at2759"/>
<dbReference type="VEuPathDB" id="VectorBase:ISCW014592"/>
<dbReference type="CDD" id="cd22343">
    <property type="entry name" value="PDDEXK_lambda_exonuclease-like"/>
    <property type="match status" value="1"/>
</dbReference>
<dbReference type="VEuPathDB" id="VectorBase:ISCI014592"/>
<dbReference type="InterPro" id="IPR011604">
    <property type="entry name" value="PDDEXK-like_dom_sf"/>
</dbReference>
<evidence type="ECO:0000313" key="3">
    <source>
        <dbReference type="Proteomes" id="UP000001555"/>
    </source>
</evidence>
<dbReference type="SUPFAM" id="SSF52980">
    <property type="entry name" value="Restriction endonuclease-like"/>
    <property type="match status" value="1"/>
</dbReference>
<dbReference type="InterPro" id="IPR051703">
    <property type="entry name" value="NF-kappa-B_Signaling_Reg"/>
</dbReference>